<accession>A0A8T0GB55</accession>
<reference evidence="3 4" key="1">
    <citation type="submission" date="2020-06" db="EMBL/GenBank/DDBJ databases">
        <title>WGS assembly of Ceratodon purpureus strain R40.</title>
        <authorList>
            <person name="Carey S.B."/>
            <person name="Jenkins J."/>
            <person name="Shu S."/>
            <person name="Lovell J.T."/>
            <person name="Sreedasyam A."/>
            <person name="Maumus F."/>
            <person name="Tiley G.P."/>
            <person name="Fernandez-Pozo N."/>
            <person name="Barry K."/>
            <person name="Chen C."/>
            <person name="Wang M."/>
            <person name="Lipzen A."/>
            <person name="Daum C."/>
            <person name="Saski C.A."/>
            <person name="Payton A.C."/>
            <person name="Mcbreen J.C."/>
            <person name="Conrad R.E."/>
            <person name="Kollar L.M."/>
            <person name="Olsson S."/>
            <person name="Huttunen S."/>
            <person name="Landis J.B."/>
            <person name="Wickett N.J."/>
            <person name="Johnson M.G."/>
            <person name="Rensing S.A."/>
            <person name="Grimwood J."/>
            <person name="Schmutz J."/>
            <person name="Mcdaniel S.F."/>
        </authorList>
    </citation>
    <scope>NUCLEOTIDE SEQUENCE [LARGE SCALE GENOMIC DNA]</scope>
    <source>
        <strain evidence="3 4">R40</strain>
    </source>
</reference>
<feature type="region of interest" description="Disordered" evidence="1">
    <location>
        <begin position="96"/>
        <end position="116"/>
    </location>
</feature>
<dbReference type="InterPro" id="IPR012340">
    <property type="entry name" value="NA-bd_OB-fold"/>
</dbReference>
<dbReference type="PROSITE" id="PS50126">
    <property type="entry name" value="S1"/>
    <property type="match status" value="2"/>
</dbReference>
<dbReference type="EMBL" id="CM026432">
    <property type="protein sequence ID" value="KAG0556606.1"/>
    <property type="molecule type" value="Genomic_DNA"/>
</dbReference>
<dbReference type="SUPFAM" id="SSF50249">
    <property type="entry name" value="Nucleic acid-binding proteins"/>
    <property type="match status" value="2"/>
</dbReference>
<feature type="domain" description="S1 motif" evidence="2">
    <location>
        <begin position="373"/>
        <end position="442"/>
    </location>
</feature>
<dbReference type="PANTHER" id="PTHR15838">
    <property type="entry name" value="NUCLEOLAR PROTEIN OF 40 KDA"/>
    <property type="match status" value="1"/>
</dbReference>
<proteinExistence type="predicted"/>
<dbReference type="Pfam" id="PF00575">
    <property type="entry name" value="S1"/>
    <property type="match status" value="1"/>
</dbReference>
<comment type="caution">
    <text evidence="3">The sequence shown here is derived from an EMBL/GenBank/DDBJ whole genome shotgun (WGS) entry which is preliminary data.</text>
</comment>
<evidence type="ECO:0000313" key="3">
    <source>
        <dbReference type="EMBL" id="KAG0556606.1"/>
    </source>
</evidence>
<dbReference type="SMART" id="SM00316">
    <property type="entry name" value="S1"/>
    <property type="match status" value="2"/>
</dbReference>
<name>A0A8T0GB55_CERPU</name>
<sequence length="508" mass="56814">MSARACIQQWQRLALCVREESPYPRISQAQFLRTAERFPCGRLAVNGSRFKLQCRGASRWAADYTYSRNPAQDVRRNDFDSSSGYARLSQVGEDNDVRIPRLNGHANGGVREGTSTLEEHRFSNAGDVATRNGFREAEQIQGDDQSTGKDTQLGSSGDEYYVPVVGHRVIGVVVSGNYAKLDVDIGAAKLGYLHVQDLLSLDRFDIDEKKWVLANEGGEGGSFGATPSGCPNVVHDEEVYNYTAPDPLVVDVGTVLEMEVVGQTMHGNPLLSVCKASQQLEWDRVMQIKDENEPLQVKILDFNKAGVITRVEGLRAFLPLAEFVKYPDLVNDESLEAYVGRTLWVTIAYARENRGNITLSEKDVWIKRNLQLGSLLDGTVTKIFSYGALVQVNETNIWGMIHISNIADGRVSKISDVFEIGEQVKVILVNSPVPDRLAFSTALLESEPGLMLRDKERVFREAEQTAIALRNKHPEWEQPTEGDDEEKPTTWIHSKPISNLEWLEFQQR</sequence>
<dbReference type="GO" id="GO:0003723">
    <property type="term" value="F:RNA binding"/>
    <property type="evidence" value="ECO:0007669"/>
    <property type="project" value="TreeGrafter"/>
</dbReference>
<dbReference type="Gene3D" id="2.40.50.140">
    <property type="entry name" value="Nucleic acid-binding proteins"/>
    <property type="match status" value="1"/>
</dbReference>
<feature type="domain" description="S1 motif" evidence="2">
    <location>
        <begin position="292"/>
        <end position="362"/>
    </location>
</feature>
<organism evidence="3 4">
    <name type="scientific">Ceratodon purpureus</name>
    <name type="common">Fire moss</name>
    <name type="synonym">Dicranum purpureum</name>
    <dbReference type="NCBI Taxonomy" id="3225"/>
    <lineage>
        <taxon>Eukaryota</taxon>
        <taxon>Viridiplantae</taxon>
        <taxon>Streptophyta</taxon>
        <taxon>Embryophyta</taxon>
        <taxon>Bryophyta</taxon>
        <taxon>Bryophytina</taxon>
        <taxon>Bryopsida</taxon>
        <taxon>Dicranidae</taxon>
        <taxon>Pseudoditrichales</taxon>
        <taxon>Ditrichaceae</taxon>
        <taxon>Ceratodon</taxon>
    </lineage>
</organism>
<dbReference type="GO" id="GO:0043489">
    <property type="term" value="P:RNA stabilization"/>
    <property type="evidence" value="ECO:0007669"/>
    <property type="project" value="TreeGrafter"/>
</dbReference>
<dbReference type="InterPro" id="IPR003029">
    <property type="entry name" value="S1_domain"/>
</dbReference>
<feature type="region of interest" description="Disordered" evidence="1">
    <location>
        <begin position="137"/>
        <end position="157"/>
    </location>
</feature>
<gene>
    <name evidence="3" type="ORF">KC19_11G066600</name>
</gene>
<dbReference type="AlphaFoldDB" id="A0A8T0GB55"/>
<feature type="compositionally biased region" description="Polar residues" evidence="1">
    <location>
        <begin position="142"/>
        <end position="155"/>
    </location>
</feature>
<evidence type="ECO:0000256" key="1">
    <source>
        <dbReference type="SAM" id="MobiDB-lite"/>
    </source>
</evidence>
<dbReference type="PANTHER" id="PTHR15838:SF3">
    <property type="entry name" value="PROTEIN PIGMENT DEFECTIVE 338, CHLOROPLASTIC"/>
    <property type="match status" value="1"/>
</dbReference>
<evidence type="ECO:0000313" key="4">
    <source>
        <dbReference type="Proteomes" id="UP000822688"/>
    </source>
</evidence>
<dbReference type="Proteomes" id="UP000822688">
    <property type="component" value="Chromosome 11"/>
</dbReference>
<protein>
    <recommendedName>
        <fullName evidence="2">S1 motif domain-containing protein</fullName>
    </recommendedName>
</protein>
<keyword evidence="4" id="KW-1185">Reference proteome</keyword>
<evidence type="ECO:0000259" key="2">
    <source>
        <dbReference type="PROSITE" id="PS50126"/>
    </source>
</evidence>
<feature type="region of interest" description="Disordered" evidence="1">
    <location>
        <begin position="470"/>
        <end position="493"/>
    </location>
</feature>